<keyword evidence="2" id="KW-1185">Reference proteome</keyword>
<sequence length="500" mass="55415">MACMACSSDAHDPLALSRTSSATVKCPATPSTEKVAPELDIILVTFDEDDTRNPAKFSHRTKWLITVVASTFTLLVSAATTSYNMGFPSMIQDLNCTQLQATLGLTLFGVGFAVVPLVTSSFSEEFGRMPLYIVSVFGFFLTHLLVAIAQNIETVIIARALQGAFGSTGATLVAGTIADIWDAHERGRPMMFYSLIAFSGNALGACMSGWIEMNPRLGWRWIAGIPCLISFLYFIVMCICLRETRTAVLLRKIAQAKRKETGDDRYRAPSELSKTTLREMIWASCTRPLYLLVTEPIVLSASLWIGFAWGVYFCMVETIPVIFQTLHSFNAGQVGTVYLTMIAGPLIGSFSNVFQERLYRKYQKVRGPEARLFGACFSGILFPASMFLFAFTLLPSTMWVSIFAITIYFWSAFLMYLSLFTYLADCYGIYASSALAGLSLFRTLLGCVFPLFVDKMFVAMTYKWANMLFAGVAVLLTPVPFVIFFWGSSLRMRSAFAQSP</sequence>
<gene>
    <name evidence="1" type="ORF">BDN72DRAFT_652627</name>
</gene>
<evidence type="ECO:0000313" key="2">
    <source>
        <dbReference type="Proteomes" id="UP000308600"/>
    </source>
</evidence>
<protein>
    <submittedName>
        <fullName evidence="1">MFS general substrate transporter</fullName>
    </submittedName>
</protein>
<organism evidence="1 2">
    <name type="scientific">Pluteus cervinus</name>
    <dbReference type="NCBI Taxonomy" id="181527"/>
    <lineage>
        <taxon>Eukaryota</taxon>
        <taxon>Fungi</taxon>
        <taxon>Dikarya</taxon>
        <taxon>Basidiomycota</taxon>
        <taxon>Agaricomycotina</taxon>
        <taxon>Agaricomycetes</taxon>
        <taxon>Agaricomycetidae</taxon>
        <taxon>Agaricales</taxon>
        <taxon>Pluteineae</taxon>
        <taxon>Pluteaceae</taxon>
        <taxon>Pluteus</taxon>
    </lineage>
</organism>
<accession>A0ACD3ARZ3</accession>
<name>A0ACD3ARZ3_9AGAR</name>
<proteinExistence type="predicted"/>
<dbReference type="EMBL" id="ML208345">
    <property type="protein sequence ID" value="TFK68723.1"/>
    <property type="molecule type" value="Genomic_DNA"/>
</dbReference>
<evidence type="ECO:0000313" key="1">
    <source>
        <dbReference type="EMBL" id="TFK68723.1"/>
    </source>
</evidence>
<reference evidence="1 2" key="1">
    <citation type="journal article" date="2019" name="Nat. Ecol. Evol.">
        <title>Megaphylogeny resolves global patterns of mushroom evolution.</title>
        <authorList>
            <person name="Varga T."/>
            <person name="Krizsan K."/>
            <person name="Foldi C."/>
            <person name="Dima B."/>
            <person name="Sanchez-Garcia M."/>
            <person name="Sanchez-Ramirez S."/>
            <person name="Szollosi G.J."/>
            <person name="Szarkandi J.G."/>
            <person name="Papp V."/>
            <person name="Albert L."/>
            <person name="Andreopoulos W."/>
            <person name="Angelini C."/>
            <person name="Antonin V."/>
            <person name="Barry K.W."/>
            <person name="Bougher N.L."/>
            <person name="Buchanan P."/>
            <person name="Buyck B."/>
            <person name="Bense V."/>
            <person name="Catcheside P."/>
            <person name="Chovatia M."/>
            <person name="Cooper J."/>
            <person name="Damon W."/>
            <person name="Desjardin D."/>
            <person name="Finy P."/>
            <person name="Geml J."/>
            <person name="Haridas S."/>
            <person name="Hughes K."/>
            <person name="Justo A."/>
            <person name="Karasinski D."/>
            <person name="Kautmanova I."/>
            <person name="Kiss B."/>
            <person name="Kocsube S."/>
            <person name="Kotiranta H."/>
            <person name="LaButti K.M."/>
            <person name="Lechner B.E."/>
            <person name="Liimatainen K."/>
            <person name="Lipzen A."/>
            <person name="Lukacs Z."/>
            <person name="Mihaltcheva S."/>
            <person name="Morgado L.N."/>
            <person name="Niskanen T."/>
            <person name="Noordeloos M.E."/>
            <person name="Ohm R.A."/>
            <person name="Ortiz-Santana B."/>
            <person name="Ovrebo C."/>
            <person name="Racz N."/>
            <person name="Riley R."/>
            <person name="Savchenko A."/>
            <person name="Shiryaev A."/>
            <person name="Soop K."/>
            <person name="Spirin V."/>
            <person name="Szebenyi C."/>
            <person name="Tomsovsky M."/>
            <person name="Tulloss R.E."/>
            <person name="Uehling J."/>
            <person name="Grigoriev I.V."/>
            <person name="Vagvolgyi C."/>
            <person name="Papp T."/>
            <person name="Martin F.M."/>
            <person name="Miettinen O."/>
            <person name="Hibbett D.S."/>
            <person name="Nagy L.G."/>
        </authorList>
    </citation>
    <scope>NUCLEOTIDE SEQUENCE [LARGE SCALE GENOMIC DNA]</scope>
    <source>
        <strain evidence="1 2">NL-1719</strain>
    </source>
</reference>
<dbReference type="Proteomes" id="UP000308600">
    <property type="component" value="Unassembled WGS sequence"/>
</dbReference>